<evidence type="ECO:0000256" key="8">
    <source>
        <dbReference type="ARBA" id="ARBA00022842"/>
    </source>
</evidence>
<keyword evidence="9" id="KW-0324">Glycolysis</keyword>
<keyword evidence="7" id="KW-0067">ATP-binding</keyword>
<dbReference type="SUPFAM" id="SSF53784">
    <property type="entry name" value="Phosphofructokinase"/>
    <property type="match status" value="1"/>
</dbReference>
<evidence type="ECO:0000259" key="12">
    <source>
        <dbReference type="Pfam" id="PF00365"/>
    </source>
</evidence>
<dbReference type="NCBIfam" id="NF005301">
    <property type="entry name" value="PRK06830.1"/>
    <property type="match status" value="1"/>
</dbReference>
<dbReference type="GO" id="GO:0046872">
    <property type="term" value="F:metal ion binding"/>
    <property type="evidence" value="ECO:0007669"/>
    <property type="project" value="UniProtKB-KW"/>
</dbReference>
<proteinExistence type="predicted"/>
<comment type="cofactor">
    <cofactor evidence="1">
        <name>Mg(2+)</name>
        <dbReference type="ChEBI" id="CHEBI:18420"/>
    </cofactor>
</comment>
<keyword evidence="5" id="KW-0547">Nucleotide-binding</keyword>
<comment type="caution">
    <text evidence="13">The sequence shown here is derived from an EMBL/GenBank/DDBJ whole genome shotgun (WGS) entry which is preliminary data.</text>
</comment>
<sequence length="525" mass="57124">MGASSIDSKSALIAGGTAAVVTYYLSKRHFDNKTIQLRKEKYDRDQKERTAQNATRQDSGLPNGVKLEGFQSDNVYLQDLEHLGKYFASEGEGIKNLMELGGHHAEYNKLIGPEECILANIRRGPGSTAVTRAFVRAGPRKELHFNPKKVNAAIVTCGGLCPGLNNVIREITRSLFYLYGIEGKCYGIVGGYSGFYDPKTPPIELTPDTVRHIHNKGGTMLGSSRGGFDIDKIVDFIKKKDIRQLYVIGGDGTHRGAFKIHETCMELGLHVAVAGIPKTIDNDVDYIDRSFGFITSVEQAQDAIRAAKTEAMCNLPNGIGIVKLMGRSSGFIAAHATLGSGDVDLCLVPEVPIVLDGEKGCLPHVWERVKQKGYAVIVVAEGAGEELLGESTETDASGNKKLPMIGEFLKSEIGKYFKGRGEEATVKYIDPSYMIRSVPANATDSLYCMQLGQNAVHGTMAGYTGFSVGLLNNKMCLLPIPELVATSPRQMDARGRTWERILGITRQPNTVETGKRSKTGSILCR</sequence>
<evidence type="ECO:0000256" key="6">
    <source>
        <dbReference type="ARBA" id="ARBA00022777"/>
    </source>
</evidence>
<evidence type="ECO:0000256" key="4">
    <source>
        <dbReference type="ARBA" id="ARBA00022723"/>
    </source>
</evidence>
<dbReference type="GO" id="GO:0003872">
    <property type="term" value="F:6-phosphofructokinase activity"/>
    <property type="evidence" value="ECO:0007669"/>
    <property type="project" value="UniProtKB-EC"/>
</dbReference>
<evidence type="ECO:0000256" key="3">
    <source>
        <dbReference type="ARBA" id="ARBA00022679"/>
    </source>
</evidence>
<evidence type="ECO:0000313" key="14">
    <source>
        <dbReference type="Proteomes" id="UP001224775"/>
    </source>
</evidence>
<dbReference type="AlphaFoldDB" id="A0AAD9DE20"/>
<keyword evidence="14" id="KW-1185">Reference proteome</keyword>
<keyword evidence="8" id="KW-0460">Magnesium</keyword>
<evidence type="ECO:0000256" key="10">
    <source>
        <dbReference type="ARBA" id="ARBA00048070"/>
    </source>
</evidence>
<dbReference type="GO" id="GO:0005737">
    <property type="term" value="C:cytoplasm"/>
    <property type="evidence" value="ECO:0007669"/>
    <property type="project" value="UniProtKB-ARBA"/>
</dbReference>
<dbReference type="PRINTS" id="PR00476">
    <property type="entry name" value="PHFRCTKINASE"/>
</dbReference>
<feature type="compositionally biased region" description="Basic and acidic residues" evidence="11">
    <location>
        <begin position="41"/>
        <end position="50"/>
    </location>
</feature>
<feature type="domain" description="Phosphofructokinase" evidence="12">
    <location>
        <begin position="152"/>
        <end position="457"/>
    </location>
</feature>
<feature type="compositionally biased region" description="Polar residues" evidence="11">
    <location>
        <begin position="51"/>
        <end position="60"/>
    </location>
</feature>
<evidence type="ECO:0000256" key="2">
    <source>
        <dbReference type="ARBA" id="ARBA00002659"/>
    </source>
</evidence>
<dbReference type="InterPro" id="IPR022953">
    <property type="entry name" value="ATP_PFK"/>
</dbReference>
<gene>
    <name evidence="13" type="ORF">QTG54_006885</name>
</gene>
<evidence type="ECO:0000256" key="1">
    <source>
        <dbReference type="ARBA" id="ARBA00001946"/>
    </source>
</evidence>
<dbReference type="Proteomes" id="UP001224775">
    <property type="component" value="Unassembled WGS sequence"/>
</dbReference>
<comment type="function">
    <text evidence="2">Catalyzes the phosphorylation of D-fructose 6-phosphate to fructose 1,6-bisphosphate by ATP, the first committing step of glycolysis.</text>
</comment>
<dbReference type="InterPro" id="IPR000023">
    <property type="entry name" value="Phosphofructokinase_dom"/>
</dbReference>
<dbReference type="GO" id="GO:0005524">
    <property type="term" value="F:ATP binding"/>
    <property type="evidence" value="ECO:0007669"/>
    <property type="project" value="UniProtKB-KW"/>
</dbReference>
<keyword evidence="3 13" id="KW-0808">Transferase</keyword>
<reference evidence="13" key="1">
    <citation type="submission" date="2023-06" db="EMBL/GenBank/DDBJ databases">
        <title>Survivors Of The Sea: Transcriptome response of Skeletonema marinoi to long-term dormancy.</title>
        <authorList>
            <person name="Pinder M.I.M."/>
            <person name="Kourtchenko O."/>
            <person name="Robertson E.K."/>
            <person name="Larsson T."/>
            <person name="Maumus F."/>
            <person name="Osuna-Cruz C.M."/>
            <person name="Vancaester E."/>
            <person name="Stenow R."/>
            <person name="Vandepoele K."/>
            <person name="Ploug H."/>
            <person name="Bruchert V."/>
            <person name="Godhe A."/>
            <person name="Topel M."/>
        </authorList>
    </citation>
    <scope>NUCLEOTIDE SEQUENCE</scope>
    <source>
        <strain evidence="13">R05AC</strain>
    </source>
</reference>
<evidence type="ECO:0000256" key="11">
    <source>
        <dbReference type="SAM" id="MobiDB-lite"/>
    </source>
</evidence>
<dbReference type="GO" id="GO:0006002">
    <property type="term" value="P:fructose 6-phosphate metabolic process"/>
    <property type="evidence" value="ECO:0007669"/>
    <property type="project" value="InterPro"/>
</dbReference>
<keyword evidence="6" id="KW-0418">Kinase</keyword>
<name>A0AAD9DE20_9STRA</name>
<feature type="region of interest" description="Disordered" evidence="11">
    <location>
        <begin position="41"/>
        <end position="64"/>
    </location>
</feature>
<dbReference type="Gene3D" id="3.40.50.450">
    <property type="match status" value="1"/>
</dbReference>
<evidence type="ECO:0000256" key="5">
    <source>
        <dbReference type="ARBA" id="ARBA00022741"/>
    </source>
</evidence>
<accession>A0AAD9DE20</accession>
<comment type="catalytic activity">
    <reaction evidence="10">
        <text>beta-D-fructose 6-phosphate + ATP = beta-D-fructose 1,6-bisphosphate + ADP + H(+)</text>
        <dbReference type="Rhea" id="RHEA:16109"/>
        <dbReference type="ChEBI" id="CHEBI:15378"/>
        <dbReference type="ChEBI" id="CHEBI:30616"/>
        <dbReference type="ChEBI" id="CHEBI:32966"/>
        <dbReference type="ChEBI" id="CHEBI:57634"/>
        <dbReference type="ChEBI" id="CHEBI:456216"/>
        <dbReference type="EC" id="2.7.1.11"/>
    </reaction>
</comment>
<protein>
    <submittedName>
        <fullName evidence="13">6-phosphofructokinase (ATP)</fullName>
        <ecNumber evidence="13">2.7.1.11</ecNumber>
    </submittedName>
</protein>
<evidence type="ECO:0000256" key="7">
    <source>
        <dbReference type="ARBA" id="ARBA00022840"/>
    </source>
</evidence>
<dbReference type="InterPro" id="IPR050929">
    <property type="entry name" value="PFKA"/>
</dbReference>
<dbReference type="FunFam" id="3.40.50.450:FF:000002">
    <property type="entry name" value="ATP-dependent 6-phosphofructokinase"/>
    <property type="match status" value="1"/>
</dbReference>
<evidence type="ECO:0000313" key="13">
    <source>
        <dbReference type="EMBL" id="KAK1742320.1"/>
    </source>
</evidence>
<dbReference type="EC" id="2.7.1.11" evidence="13"/>
<evidence type="ECO:0000256" key="9">
    <source>
        <dbReference type="ARBA" id="ARBA00023152"/>
    </source>
</evidence>
<dbReference type="InterPro" id="IPR035966">
    <property type="entry name" value="PKF_sf"/>
</dbReference>
<dbReference type="Pfam" id="PF00365">
    <property type="entry name" value="PFK"/>
    <property type="match status" value="1"/>
</dbReference>
<organism evidence="13 14">
    <name type="scientific">Skeletonema marinoi</name>
    <dbReference type="NCBI Taxonomy" id="267567"/>
    <lineage>
        <taxon>Eukaryota</taxon>
        <taxon>Sar</taxon>
        <taxon>Stramenopiles</taxon>
        <taxon>Ochrophyta</taxon>
        <taxon>Bacillariophyta</taxon>
        <taxon>Coscinodiscophyceae</taxon>
        <taxon>Thalassiosirophycidae</taxon>
        <taxon>Thalassiosirales</taxon>
        <taxon>Skeletonemataceae</taxon>
        <taxon>Skeletonema</taxon>
        <taxon>Skeletonema marinoi-dohrnii complex</taxon>
    </lineage>
</organism>
<dbReference type="PANTHER" id="PTHR45770">
    <property type="entry name" value="ATP-DEPENDENT 6-PHOSPHOFRUCTOKINASE 1"/>
    <property type="match status" value="1"/>
</dbReference>
<keyword evidence="4" id="KW-0479">Metal-binding</keyword>
<dbReference type="EMBL" id="JATAAI010000011">
    <property type="protein sequence ID" value="KAK1742320.1"/>
    <property type="molecule type" value="Genomic_DNA"/>
</dbReference>